<name>A0ABU1MTW4_9CAUL</name>
<evidence type="ECO:0000256" key="2">
    <source>
        <dbReference type="ARBA" id="ARBA00023235"/>
    </source>
</evidence>
<keyword evidence="2 3" id="KW-0413">Isomerase</keyword>
<dbReference type="Pfam" id="PF00300">
    <property type="entry name" value="His_Phos_1"/>
    <property type="match status" value="1"/>
</dbReference>
<keyword evidence="4" id="KW-1185">Reference proteome</keyword>
<gene>
    <name evidence="3" type="ORF">J2800_000340</name>
</gene>
<dbReference type="SUPFAM" id="SSF53254">
    <property type="entry name" value="Phosphoglycerate mutase-like"/>
    <property type="match status" value="1"/>
</dbReference>
<dbReference type="EMBL" id="JAVDRL010000001">
    <property type="protein sequence ID" value="MDR6529625.1"/>
    <property type="molecule type" value="Genomic_DNA"/>
</dbReference>
<dbReference type="InterPro" id="IPR013078">
    <property type="entry name" value="His_Pase_superF_clade-1"/>
</dbReference>
<evidence type="ECO:0000313" key="4">
    <source>
        <dbReference type="Proteomes" id="UP001262754"/>
    </source>
</evidence>
<dbReference type="EC" id="5.4.2.12" evidence="3"/>
<dbReference type="InterPro" id="IPR029033">
    <property type="entry name" value="His_PPase_superfam"/>
</dbReference>
<comment type="caution">
    <text evidence="3">The sequence shown here is derived from an EMBL/GenBank/DDBJ whole genome shotgun (WGS) entry which is preliminary data.</text>
</comment>
<dbReference type="InterPro" id="IPR001345">
    <property type="entry name" value="PG/BPGM_mutase_AS"/>
</dbReference>
<dbReference type="Gene3D" id="3.40.50.1240">
    <property type="entry name" value="Phosphoglycerate mutase-like"/>
    <property type="match status" value="1"/>
</dbReference>
<organism evidence="3 4">
    <name type="scientific">Caulobacter rhizosphaerae</name>
    <dbReference type="NCBI Taxonomy" id="2010972"/>
    <lineage>
        <taxon>Bacteria</taxon>
        <taxon>Pseudomonadati</taxon>
        <taxon>Pseudomonadota</taxon>
        <taxon>Alphaproteobacteria</taxon>
        <taxon>Caulobacterales</taxon>
        <taxon>Caulobacteraceae</taxon>
        <taxon>Caulobacter</taxon>
    </lineage>
</organism>
<protein>
    <submittedName>
        <fullName evidence="3">Phosphoglycerate mutase</fullName>
        <ecNumber evidence="3">5.4.2.12</ecNumber>
    </submittedName>
</protein>
<dbReference type="GO" id="GO:0004619">
    <property type="term" value="F:phosphoglycerate mutase activity"/>
    <property type="evidence" value="ECO:0007669"/>
    <property type="project" value="UniProtKB-EC"/>
</dbReference>
<dbReference type="PROSITE" id="PS00175">
    <property type="entry name" value="PG_MUTASE"/>
    <property type="match status" value="1"/>
</dbReference>
<dbReference type="SMART" id="SM00855">
    <property type="entry name" value="PGAM"/>
    <property type="match status" value="1"/>
</dbReference>
<dbReference type="RefSeq" id="WP_310028663.1">
    <property type="nucleotide sequence ID" value="NZ_JAVDRL010000001.1"/>
</dbReference>
<dbReference type="PANTHER" id="PTHR48100">
    <property type="entry name" value="BROAD-SPECIFICITY PHOSPHATASE YOR283W-RELATED"/>
    <property type="match status" value="1"/>
</dbReference>
<dbReference type="InterPro" id="IPR050275">
    <property type="entry name" value="PGM_Phosphatase"/>
</dbReference>
<dbReference type="PANTHER" id="PTHR48100:SF1">
    <property type="entry name" value="HISTIDINE PHOSPHATASE FAMILY PROTEIN-RELATED"/>
    <property type="match status" value="1"/>
</dbReference>
<evidence type="ECO:0000256" key="1">
    <source>
        <dbReference type="ARBA" id="ARBA00023152"/>
    </source>
</evidence>
<reference evidence="3 4" key="1">
    <citation type="submission" date="2023-07" db="EMBL/GenBank/DDBJ databases">
        <title>Sorghum-associated microbial communities from plants grown in Nebraska, USA.</title>
        <authorList>
            <person name="Schachtman D."/>
        </authorList>
    </citation>
    <scope>NUCLEOTIDE SEQUENCE [LARGE SCALE GENOMIC DNA]</scope>
    <source>
        <strain evidence="3 4">DS2154</strain>
    </source>
</reference>
<proteinExistence type="predicted"/>
<dbReference type="CDD" id="cd07067">
    <property type="entry name" value="HP_PGM_like"/>
    <property type="match status" value="1"/>
</dbReference>
<accession>A0ABU1MTW4</accession>
<sequence>MIYLCRHGETEWNRAHRLQGQCESDLTPLGRAQAGAMADLLHDLVRRDTAHPWRIVASPLRRARDTAGIIGARLGLPVAFDDRLMELTVGAWEGRLRTDLAREHPALFTDRTWFFAAPGGETYDQVMARVGGWLTEQAAEPERRLIVVSHGIAGRLLRGAYAGLSPAEALEQDVPQDAIYRLSGGQIDRLDCEPVEEPERAKAAGREAAREIL</sequence>
<dbReference type="PIRSF" id="PIRSF000709">
    <property type="entry name" value="6PFK_2-Ptase"/>
    <property type="match status" value="1"/>
</dbReference>
<dbReference type="Proteomes" id="UP001262754">
    <property type="component" value="Unassembled WGS sequence"/>
</dbReference>
<keyword evidence="1" id="KW-0324">Glycolysis</keyword>
<evidence type="ECO:0000313" key="3">
    <source>
        <dbReference type="EMBL" id="MDR6529625.1"/>
    </source>
</evidence>